<keyword evidence="2" id="KW-0695">RNA-directed DNA polymerase</keyword>
<dbReference type="GO" id="GO:0003964">
    <property type="term" value="F:RNA-directed DNA polymerase activity"/>
    <property type="evidence" value="ECO:0007669"/>
    <property type="project" value="UniProtKB-KW"/>
</dbReference>
<dbReference type="Proteomes" id="UP001151760">
    <property type="component" value="Unassembled WGS sequence"/>
</dbReference>
<dbReference type="InterPro" id="IPR000477">
    <property type="entry name" value="RT_dom"/>
</dbReference>
<accession>A0ABQ5EJE4</accession>
<dbReference type="PROSITE" id="PS50878">
    <property type="entry name" value="RT_POL"/>
    <property type="match status" value="1"/>
</dbReference>
<organism evidence="2 3">
    <name type="scientific">Tanacetum coccineum</name>
    <dbReference type="NCBI Taxonomy" id="301880"/>
    <lineage>
        <taxon>Eukaryota</taxon>
        <taxon>Viridiplantae</taxon>
        <taxon>Streptophyta</taxon>
        <taxon>Embryophyta</taxon>
        <taxon>Tracheophyta</taxon>
        <taxon>Spermatophyta</taxon>
        <taxon>Magnoliopsida</taxon>
        <taxon>eudicotyledons</taxon>
        <taxon>Gunneridae</taxon>
        <taxon>Pentapetalae</taxon>
        <taxon>asterids</taxon>
        <taxon>campanulids</taxon>
        <taxon>Asterales</taxon>
        <taxon>Asteraceae</taxon>
        <taxon>Asteroideae</taxon>
        <taxon>Anthemideae</taxon>
        <taxon>Anthemidinae</taxon>
        <taxon>Tanacetum</taxon>
    </lineage>
</organism>
<evidence type="ECO:0000313" key="2">
    <source>
        <dbReference type="EMBL" id="GJT51014.1"/>
    </source>
</evidence>
<protein>
    <submittedName>
        <fullName evidence="2">RNA-directed DNA polymerase</fullName>
    </submittedName>
</protein>
<evidence type="ECO:0000313" key="3">
    <source>
        <dbReference type="Proteomes" id="UP001151760"/>
    </source>
</evidence>
<feature type="domain" description="Reverse transcriptase" evidence="1">
    <location>
        <begin position="1"/>
        <end position="195"/>
    </location>
</feature>
<dbReference type="Pfam" id="PF13966">
    <property type="entry name" value="zf-RVT"/>
    <property type="match status" value="1"/>
</dbReference>
<dbReference type="Pfam" id="PF00078">
    <property type="entry name" value="RVT_1"/>
    <property type="match status" value="1"/>
</dbReference>
<name>A0ABQ5EJE4_9ASTR</name>
<dbReference type="EMBL" id="BQNB010016371">
    <property type="protein sequence ID" value="GJT51014.1"/>
    <property type="molecule type" value="Genomic_DNA"/>
</dbReference>
<reference evidence="2" key="2">
    <citation type="submission" date="2022-01" db="EMBL/GenBank/DDBJ databases">
        <authorList>
            <person name="Yamashiro T."/>
            <person name="Shiraishi A."/>
            <person name="Satake H."/>
            <person name="Nakayama K."/>
        </authorList>
    </citation>
    <scope>NUCLEOTIDE SEQUENCE</scope>
</reference>
<gene>
    <name evidence="2" type="ORF">Tco_0977171</name>
</gene>
<dbReference type="InterPro" id="IPR043502">
    <property type="entry name" value="DNA/RNA_pol_sf"/>
</dbReference>
<comment type="caution">
    <text evidence="2">The sequence shown here is derived from an EMBL/GenBank/DDBJ whole genome shotgun (WGS) entry which is preliminary data.</text>
</comment>
<keyword evidence="3" id="KW-1185">Reference proteome</keyword>
<dbReference type="SUPFAM" id="SSF56672">
    <property type="entry name" value="DNA/RNA polymerases"/>
    <property type="match status" value="1"/>
</dbReference>
<dbReference type="PANTHER" id="PTHR33116:SF79">
    <property type="entry name" value="REVERSE TRANSCRIPTASE DOMAIN, ZINC FINGER, CCHC-TYPE-RELATED"/>
    <property type="match status" value="1"/>
</dbReference>
<reference evidence="2" key="1">
    <citation type="journal article" date="2022" name="Int. J. Mol. Sci.">
        <title>Draft Genome of Tanacetum Coccineum: Genomic Comparison of Closely Related Tanacetum-Family Plants.</title>
        <authorList>
            <person name="Yamashiro T."/>
            <person name="Shiraishi A."/>
            <person name="Nakayama K."/>
            <person name="Satake H."/>
        </authorList>
    </citation>
    <scope>NUCLEOTIDE SEQUENCE</scope>
</reference>
<keyword evidence="2" id="KW-0808">Transferase</keyword>
<dbReference type="InterPro" id="IPR026960">
    <property type="entry name" value="RVT-Znf"/>
</dbReference>
<evidence type="ECO:0000259" key="1">
    <source>
        <dbReference type="PROSITE" id="PS50878"/>
    </source>
</evidence>
<dbReference type="PANTHER" id="PTHR33116">
    <property type="entry name" value="REVERSE TRANSCRIPTASE ZINC-BINDING DOMAIN-CONTAINING PROTEIN-RELATED-RELATED"/>
    <property type="match status" value="1"/>
</dbReference>
<dbReference type="CDD" id="cd01650">
    <property type="entry name" value="RT_nLTR_like"/>
    <property type="match status" value="1"/>
</dbReference>
<sequence>MSFIKGCQIIDGPMMVNVIITWAKKHTKRLLFLKVDIEKAFDSLSWSFLISIMGQVGFSIKWRNWICALASVLVNGSLTKEFKLEKGLCQGDPLSPFLFILALEAFGVAILEDKINISHLQFADDALILGDWSMANAKNLSRILTCFHLASGLKVNFNKSKLFGIGVTDNEINIVASSNDCIASYFLCLYLGLPIGARMSRCINWIPLVERFQKQLSKWKVNSLSFGGRLTLNKSVLGSLGVYYFSTFKSPKKSINKLEGIRRRFFENGGLGIGSLMESNQSLLAKWWWRFCVEKKIIWRKVIRSIHGPTSGMLNPFDLKQSSGTWSQIVNLKDYLNFIKINLPLLFKKKIGNGKSTRFWHDNWLGGKTLREAFMLLYQLETKKDCYVFERHGSVLQNSHTSHGSIQVLGPISQPIISRINDGLVTPWAWRRRPYSLAQILELTDLQNLLTDLHLSMDQDSWEFTQGSMRIFSVNSMRKTISNTSVDPTSQQTRWNKLLPSKVNILAWCIANKRLLTKANLDKRWIDLDLVLCPMCNNDIEMESHILVSCPTAQAM</sequence>
<proteinExistence type="predicted"/>
<keyword evidence="2" id="KW-0548">Nucleotidyltransferase</keyword>